<keyword evidence="6" id="KW-0547">Nucleotide-binding</keyword>
<protein>
    <submittedName>
        <fullName evidence="11">Hydroxymethylpyrimidine/phosphomethylpyrimidine kinase</fullName>
    </submittedName>
</protein>
<dbReference type="GO" id="GO:0009228">
    <property type="term" value="P:thiamine biosynthetic process"/>
    <property type="evidence" value="ECO:0007669"/>
    <property type="project" value="UniProtKB-KW"/>
</dbReference>
<proteinExistence type="predicted"/>
<evidence type="ECO:0000256" key="1">
    <source>
        <dbReference type="ARBA" id="ARBA00000151"/>
    </source>
</evidence>
<reference evidence="11" key="1">
    <citation type="journal article" date="2014" name="Int. J. Syst. Evol. Microbiol.">
        <title>Complete genome sequence of Corynebacterium casei LMG S-19264T (=DSM 44701T), isolated from a smear-ripened cheese.</title>
        <authorList>
            <consortium name="US DOE Joint Genome Institute (JGI-PGF)"/>
            <person name="Walter F."/>
            <person name="Albersmeier A."/>
            <person name="Kalinowski J."/>
            <person name="Ruckert C."/>
        </authorList>
    </citation>
    <scope>NUCLEOTIDE SEQUENCE</scope>
    <source>
        <strain evidence="11">CGMCC 4.7306</strain>
    </source>
</reference>
<dbReference type="SUPFAM" id="SSF53613">
    <property type="entry name" value="Ribokinase-like"/>
    <property type="match status" value="1"/>
</dbReference>
<dbReference type="RefSeq" id="WP_229670086.1">
    <property type="nucleotide sequence ID" value="NZ_BMMZ01000006.1"/>
</dbReference>
<keyword evidence="8" id="KW-0067">ATP-binding</keyword>
<reference evidence="11" key="2">
    <citation type="submission" date="2020-09" db="EMBL/GenBank/DDBJ databases">
        <authorList>
            <person name="Sun Q."/>
            <person name="Zhou Y."/>
        </authorList>
    </citation>
    <scope>NUCLEOTIDE SEQUENCE</scope>
    <source>
        <strain evidence="11">CGMCC 4.7306</strain>
    </source>
</reference>
<dbReference type="PANTHER" id="PTHR20858:SF17">
    <property type="entry name" value="HYDROXYMETHYLPYRIMIDINE_PHOSPHOMETHYLPYRIMIDINE KINASE THI20-RELATED"/>
    <property type="match status" value="1"/>
</dbReference>
<comment type="caution">
    <text evidence="11">The sequence shown here is derived from an EMBL/GenBank/DDBJ whole genome shotgun (WGS) entry which is preliminary data.</text>
</comment>
<dbReference type="GO" id="GO:0005524">
    <property type="term" value="F:ATP binding"/>
    <property type="evidence" value="ECO:0007669"/>
    <property type="project" value="UniProtKB-KW"/>
</dbReference>
<sequence>MAGMPPIMLSIAGSDPSGGAGVQADLKTATALGAYGAAVITSLTVQNTRGVTGIHQVPAGFVADQARAVLDDLDVGAIKIGMLATPEIAEAVGSVLAEHPGIPVVLDPVMVATSGDRLVTAETTAVIIEKLLPAATLVTPNLGETGTLLVAEPPQSPDEMVTAAIRLRERGCPAALIKGGHLDGQREVLVDVLADAGGIELIEGPLIDTANTHGTGCTLSSAIASRLASGDQLRDAIRAARTYLTGALRSGADLEIGRGHGPVDHLWERHEEQR</sequence>
<dbReference type="NCBIfam" id="TIGR00097">
    <property type="entry name" value="HMP-P_kinase"/>
    <property type="match status" value="1"/>
</dbReference>
<evidence type="ECO:0000313" key="12">
    <source>
        <dbReference type="Proteomes" id="UP000613840"/>
    </source>
</evidence>
<dbReference type="GO" id="GO:0008902">
    <property type="term" value="F:hydroxymethylpyrimidine kinase activity"/>
    <property type="evidence" value="ECO:0007669"/>
    <property type="project" value="UniProtKB-EC"/>
</dbReference>
<comment type="function">
    <text evidence="3">Catalyzes the phosphorylation of hydroxymethylpyrimidine phosphate (HMP-P) to HMP-PP, and of HMP to HMP-P.</text>
</comment>
<dbReference type="Pfam" id="PF08543">
    <property type="entry name" value="Phos_pyr_kin"/>
    <property type="match status" value="1"/>
</dbReference>
<feature type="domain" description="Pyridoxamine kinase/Phosphomethylpyrimidine kinase" evidence="10">
    <location>
        <begin position="15"/>
        <end position="264"/>
    </location>
</feature>
<dbReference type="GO" id="GO:0008972">
    <property type="term" value="F:phosphomethylpyrimidine kinase activity"/>
    <property type="evidence" value="ECO:0007669"/>
    <property type="project" value="UniProtKB-EC"/>
</dbReference>
<evidence type="ECO:0000256" key="7">
    <source>
        <dbReference type="ARBA" id="ARBA00022777"/>
    </source>
</evidence>
<keyword evidence="9" id="KW-0784">Thiamine biosynthesis</keyword>
<organism evidence="11 12">
    <name type="scientific">Microlunatus endophyticus</name>
    <dbReference type="NCBI Taxonomy" id="1716077"/>
    <lineage>
        <taxon>Bacteria</taxon>
        <taxon>Bacillati</taxon>
        <taxon>Actinomycetota</taxon>
        <taxon>Actinomycetes</taxon>
        <taxon>Propionibacteriales</taxon>
        <taxon>Propionibacteriaceae</taxon>
        <taxon>Microlunatus</taxon>
    </lineage>
</organism>
<dbReference type="InterPro" id="IPR029056">
    <property type="entry name" value="Ribokinase-like"/>
</dbReference>
<dbReference type="AlphaFoldDB" id="A0A917W5Y2"/>
<keyword evidence="5" id="KW-0808">Transferase</keyword>
<keyword evidence="12" id="KW-1185">Reference proteome</keyword>
<evidence type="ECO:0000256" key="3">
    <source>
        <dbReference type="ARBA" id="ARBA00003848"/>
    </source>
</evidence>
<dbReference type="Proteomes" id="UP000613840">
    <property type="component" value="Unassembled WGS sequence"/>
</dbReference>
<dbReference type="EMBL" id="BMMZ01000006">
    <property type="protein sequence ID" value="GGL67462.1"/>
    <property type="molecule type" value="Genomic_DNA"/>
</dbReference>
<comment type="catalytic activity">
    <reaction evidence="2">
        <text>4-amino-2-methyl-5-(phosphooxymethyl)pyrimidine + ATP = 4-amino-2-methyl-5-(diphosphooxymethyl)pyrimidine + ADP</text>
        <dbReference type="Rhea" id="RHEA:19893"/>
        <dbReference type="ChEBI" id="CHEBI:30616"/>
        <dbReference type="ChEBI" id="CHEBI:57841"/>
        <dbReference type="ChEBI" id="CHEBI:58354"/>
        <dbReference type="ChEBI" id="CHEBI:456216"/>
        <dbReference type="EC" id="2.7.4.7"/>
    </reaction>
</comment>
<name>A0A917W5Y2_9ACTN</name>
<evidence type="ECO:0000256" key="5">
    <source>
        <dbReference type="ARBA" id="ARBA00022679"/>
    </source>
</evidence>
<comment type="catalytic activity">
    <reaction evidence="1">
        <text>4-amino-5-hydroxymethyl-2-methylpyrimidine + ATP = 4-amino-2-methyl-5-(phosphooxymethyl)pyrimidine + ADP + H(+)</text>
        <dbReference type="Rhea" id="RHEA:23096"/>
        <dbReference type="ChEBI" id="CHEBI:15378"/>
        <dbReference type="ChEBI" id="CHEBI:16892"/>
        <dbReference type="ChEBI" id="CHEBI:30616"/>
        <dbReference type="ChEBI" id="CHEBI:58354"/>
        <dbReference type="ChEBI" id="CHEBI:456216"/>
        <dbReference type="EC" id="2.7.1.49"/>
    </reaction>
</comment>
<gene>
    <name evidence="11" type="primary">thiD</name>
    <name evidence="11" type="ORF">GCM10011575_27440</name>
</gene>
<evidence type="ECO:0000256" key="6">
    <source>
        <dbReference type="ARBA" id="ARBA00022741"/>
    </source>
</evidence>
<dbReference type="FunFam" id="3.40.1190.20:FF:000003">
    <property type="entry name" value="Phosphomethylpyrimidine kinase ThiD"/>
    <property type="match status" value="1"/>
</dbReference>
<evidence type="ECO:0000313" key="11">
    <source>
        <dbReference type="EMBL" id="GGL67462.1"/>
    </source>
</evidence>
<evidence type="ECO:0000259" key="10">
    <source>
        <dbReference type="Pfam" id="PF08543"/>
    </source>
</evidence>
<dbReference type="InterPro" id="IPR004399">
    <property type="entry name" value="HMP/HMP-P_kinase_dom"/>
</dbReference>
<keyword evidence="7 11" id="KW-0418">Kinase</keyword>
<dbReference type="InterPro" id="IPR013749">
    <property type="entry name" value="PM/HMP-P_kinase-1"/>
</dbReference>
<evidence type="ECO:0000256" key="8">
    <source>
        <dbReference type="ARBA" id="ARBA00022840"/>
    </source>
</evidence>
<comment type="pathway">
    <text evidence="4">Cofactor biosynthesis; thiamine diphosphate biosynthesis; 4-amino-2-methyl-5-diphosphomethylpyrimidine from 5-amino-1-(5-phospho-D-ribosyl)imidazole: step 3/3.</text>
</comment>
<accession>A0A917W5Y2</accession>
<dbReference type="Gene3D" id="3.40.1190.20">
    <property type="match status" value="1"/>
</dbReference>
<evidence type="ECO:0000256" key="9">
    <source>
        <dbReference type="ARBA" id="ARBA00022977"/>
    </source>
</evidence>
<evidence type="ECO:0000256" key="2">
    <source>
        <dbReference type="ARBA" id="ARBA00000565"/>
    </source>
</evidence>
<evidence type="ECO:0000256" key="4">
    <source>
        <dbReference type="ARBA" id="ARBA00004769"/>
    </source>
</evidence>
<dbReference type="CDD" id="cd01169">
    <property type="entry name" value="HMPP_kinase"/>
    <property type="match status" value="1"/>
</dbReference>
<dbReference type="GO" id="GO:0005829">
    <property type="term" value="C:cytosol"/>
    <property type="evidence" value="ECO:0007669"/>
    <property type="project" value="TreeGrafter"/>
</dbReference>
<dbReference type="PANTHER" id="PTHR20858">
    <property type="entry name" value="PHOSPHOMETHYLPYRIMIDINE KINASE"/>
    <property type="match status" value="1"/>
</dbReference>